<organism evidence="2 3">
    <name type="scientific">Streptomyces rubradiris</name>
    <name type="common">Streptomyces achromogenes subsp. rubradiris</name>
    <dbReference type="NCBI Taxonomy" id="285531"/>
    <lineage>
        <taxon>Bacteria</taxon>
        <taxon>Bacillati</taxon>
        <taxon>Actinomycetota</taxon>
        <taxon>Actinomycetes</taxon>
        <taxon>Kitasatosporales</taxon>
        <taxon>Streptomycetaceae</taxon>
        <taxon>Streptomyces</taxon>
    </lineage>
</organism>
<proteinExistence type="inferred from homology"/>
<evidence type="ECO:0000313" key="3">
    <source>
        <dbReference type="Proteomes" id="UP000646738"/>
    </source>
</evidence>
<protein>
    <submittedName>
        <fullName evidence="2">Esterase</fullName>
    </submittedName>
</protein>
<name>A0ABQ3R979_STRRR</name>
<dbReference type="SUPFAM" id="SSF53474">
    <property type="entry name" value="alpha/beta-Hydrolases"/>
    <property type="match status" value="2"/>
</dbReference>
<sequence length="494" mass="52811">MSAFVLVSGPFTDGRIWDAVVGRLRREGAGAYPVTLDMRPEADLETHVQDVVRLIDSLDVPRVVLVGHDYAIHPVLGAADLRPERVARVVHLDAGLPQPGDPALALVPDPTVHQLLGAGDDPRPVPPPGPRDWQRWGSTEGLTADRLEFLSAVAVAQPPRTLTQPLRLTGAAAGVPVSAVLCTAGGTTIEGVQELVRVGPPQLRKLADPRVGFFELATGHWPMLSSPRELTEVLCRAAADEGHRLTPPEGDPAFLRPFLLDVPERPRVRTGRVDLHLPEPGTTGAPRPAVLFVHGGPLTPDVDPAPRDWPFYLGYARLAASLGAVGAVVEHRLHGLTAYPRAADDVTEAVELLRADPRVDPERIALWFFSGAGLLVTDWLTAPPEWLRCVALTYPVLAPLPGWGAVPPRFRPAEALRAGGAEPPPLLLTRAGLETPQIAATVERFLGAAQESGTPVEIIDVPHGAHGFELHGPTDESREAVTRAMGTVLSHLGI</sequence>
<evidence type="ECO:0000313" key="2">
    <source>
        <dbReference type="EMBL" id="GHI52406.1"/>
    </source>
</evidence>
<comment type="caution">
    <text evidence="2">The sequence shown here is derived from an EMBL/GenBank/DDBJ whole genome shotgun (WGS) entry which is preliminary data.</text>
</comment>
<gene>
    <name evidence="2" type="ORF">Srubr_22520</name>
</gene>
<dbReference type="Proteomes" id="UP000646738">
    <property type="component" value="Unassembled WGS sequence"/>
</dbReference>
<comment type="similarity">
    <text evidence="1">Belongs to the AB hydrolase superfamily.</text>
</comment>
<dbReference type="InterPro" id="IPR050261">
    <property type="entry name" value="FrsA_esterase"/>
</dbReference>
<keyword evidence="3" id="KW-1185">Reference proteome</keyword>
<dbReference type="EMBL" id="BNEA01000007">
    <property type="protein sequence ID" value="GHI52406.1"/>
    <property type="molecule type" value="Genomic_DNA"/>
</dbReference>
<dbReference type="RefSeq" id="WP_189991129.1">
    <property type="nucleotide sequence ID" value="NZ_BNCB01000003.1"/>
</dbReference>
<dbReference type="InterPro" id="IPR029058">
    <property type="entry name" value="AB_hydrolase_fold"/>
</dbReference>
<accession>A0ABQ3R979</accession>
<dbReference type="PANTHER" id="PTHR22946">
    <property type="entry name" value="DIENELACTONE HYDROLASE DOMAIN-CONTAINING PROTEIN-RELATED"/>
    <property type="match status" value="1"/>
</dbReference>
<evidence type="ECO:0000256" key="1">
    <source>
        <dbReference type="ARBA" id="ARBA00008645"/>
    </source>
</evidence>
<reference evidence="3" key="1">
    <citation type="submission" date="2023-07" db="EMBL/GenBank/DDBJ databases">
        <title>Whole genome shotgun sequence of Streptomyces achromogenes subsp. rubradiris NBRC 14000.</title>
        <authorList>
            <person name="Komaki H."/>
            <person name="Tamura T."/>
        </authorList>
    </citation>
    <scope>NUCLEOTIDE SEQUENCE [LARGE SCALE GENOMIC DNA]</scope>
    <source>
        <strain evidence="3">NBRC 14000</strain>
    </source>
</reference>
<dbReference type="Gene3D" id="3.40.50.1820">
    <property type="entry name" value="alpha/beta hydrolase"/>
    <property type="match status" value="2"/>
</dbReference>